<dbReference type="AlphaFoldDB" id="A0AA89C4H2"/>
<name>A0AA89C4H2_PINIB</name>
<dbReference type="EMBL" id="VSWD01000006">
    <property type="protein sequence ID" value="KAK3100698.1"/>
    <property type="molecule type" value="Genomic_DNA"/>
</dbReference>
<accession>A0AA89C4H2</accession>
<organism evidence="1 2">
    <name type="scientific">Pinctada imbricata</name>
    <name type="common">Atlantic pearl-oyster</name>
    <name type="synonym">Pinctada martensii</name>
    <dbReference type="NCBI Taxonomy" id="66713"/>
    <lineage>
        <taxon>Eukaryota</taxon>
        <taxon>Metazoa</taxon>
        <taxon>Spiralia</taxon>
        <taxon>Lophotrochozoa</taxon>
        <taxon>Mollusca</taxon>
        <taxon>Bivalvia</taxon>
        <taxon>Autobranchia</taxon>
        <taxon>Pteriomorphia</taxon>
        <taxon>Pterioida</taxon>
        <taxon>Pterioidea</taxon>
        <taxon>Pteriidae</taxon>
        <taxon>Pinctada</taxon>
    </lineage>
</organism>
<dbReference type="InterPro" id="IPR051077">
    <property type="entry name" value="Ca-dependent_lectin"/>
</dbReference>
<proteinExistence type="predicted"/>
<dbReference type="PANTHER" id="PTHR24024:SF18">
    <property type="entry name" value="SHORT-CHAIN COLLAGEN C4-LIKE"/>
    <property type="match status" value="1"/>
</dbReference>
<dbReference type="PANTHER" id="PTHR24024">
    <property type="entry name" value="PULMONARY SURFACTANT-ASSOCIATED PROTEIN A"/>
    <property type="match status" value="1"/>
</dbReference>
<dbReference type="GO" id="GO:0005615">
    <property type="term" value="C:extracellular space"/>
    <property type="evidence" value="ECO:0007669"/>
    <property type="project" value="TreeGrafter"/>
</dbReference>
<comment type="caution">
    <text evidence="1">The sequence shown here is derived from an EMBL/GenBank/DDBJ whole genome shotgun (WGS) entry which is preliminary data.</text>
</comment>
<dbReference type="Proteomes" id="UP001186944">
    <property type="component" value="Unassembled WGS sequence"/>
</dbReference>
<protein>
    <recommendedName>
        <fullName evidence="3">Short-chain collagen C4-like</fullName>
    </recommendedName>
</protein>
<evidence type="ECO:0000313" key="1">
    <source>
        <dbReference type="EMBL" id="KAK3100698.1"/>
    </source>
</evidence>
<feature type="non-terminal residue" evidence="1">
    <location>
        <position position="1"/>
    </location>
</feature>
<gene>
    <name evidence="1" type="ORF">FSP39_023929</name>
</gene>
<evidence type="ECO:0008006" key="3">
    <source>
        <dbReference type="Google" id="ProtNLM"/>
    </source>
</evidence>
<keyword evidence="2" id="KW-1185">Reference proteome</keyword>
<reference evidence="1" key="1">
    <citation type="submission" date="2019-08" db="EMBL/GenBank/DDBJ databases">
        <title>The improved chromosome-level genome for the pearl oyster Pinctada fucata martensii using PacBio sequencing and Hi-C.</title>
        <authorList>
            <person name="Zheng Z."/>
        </authorList>
    </citation>
    <scope>NUCLEOTIDE SEQUENCE</scope>
    <source>
        <strain evidence="1">ZZ-2019</strain>
        <tissue evidence="1">Adductor muscle</tissue>
    </source>
</reference>
<evidence type="ECO:0000313" key="2">
    <source>
        <dbReference type="Proteomes" id="UP001186944"/>
    </source>
</evidence>
<sequence length="143" mass="15760">SEYICLPDDPIYGSKSRTLSSPESNVYGAEYNGGSSAWGDHSAYQDAPCAVCRSHESTALMIPGRNMCYTGWTMQYKGYLASSFYNHAAQYNYVCVDEHAEYLPGGSRTDYGALFYPVVGKCGSLKCPPYKDSQYLTCVVCTK</sequence>